<evidence type="ECO:0000313" key="4">
    <source>
        <dbReference type="Proteomes" id="UP000265520"/>
    </source>
</evidence>
<dbReference type="Pfam" id="PF03372">
    <property type="entry name" value="Exo_endo_phos"/>
    <property type="match status" value="1"/>
</dbReference>
<evidence type="ECO:0000259" key="2">
    <source>
        <dbReference type="Pfam" id="PF03372"/>
    </source>
</evidence>
<keyword evidence="3" id="KW-0540">Nuclease</keyword>
<protein>
    <submittedName>
        <fullName evidence="3">Endonuclease/exonuclease/phosphatase family protein</fullName>
    </submittedName>
</protein>
<evidence type="ECO:0000313" key="3">
    <source>
        <dbReference type="EMBL" id="MCH83336.1"/>
    </source>
</evidence>
<reference evidence="3 4" key="1">
    <citation type="journal article" date="2018" name="Front. Plant Sci.">
        <title>Red Clover (Trifolium pratense) and Zigzag Clover (T. medium) - A Picture of Genomic Similarities and Differences.</title>
        <authorList>
            <person name="Dluhosova J."/>
            <person name="Istvanek J."/>
            <person name="Nedelnik J."/>
            <person name="Repkova J."/>
        </authorList>
    </citation>
    <scope>NUCLEOTIDE SEQUENCE [LARGE SCALE GENOMIC DNA]</scope>
    <source>
        <strain evidence="4">cv. 10/8</strain>
        <tissue evidence="3">Leaf</tissue>
    </source>
</reference>
<dbReference type="Gene3D" id="3.60.10.10">
    <property type="entry name" value="Endonuclease/exonuclease/phosphatase"/>
    <property type="match status" value="1"/>
</dbReference>
<dbReference type="Proteomes" id="UP000265520">
    <property type="component" value="Unassembled WGS sequence"/>
</dbReference>
<dbReference type="EMBL" id="LXQA010005011">
    <property type="protein sequence ID" value="MCH83336.1"/>
    <property type="molecule type" value="Genomic_DNA"/>
</dbReference>
<keyword evidence="3" id="KW-0255">Endonuclease</keyword>
<dbReference type="GO" id="GO:0004527">
    <property type="term" value="F:exonuclease activity"/>
    <property type="evidence" value="ECO:0007669"/>
    <property type="project" value="UniProtKB-KW"/>
</dbReference>
<organism evidence="3 4">
    <name type="scientific">Trifolium medium</name>
    <dbReference type="NCBI Taxonomy" id="97028"/>
    <lineage>
        <taxon>Eukaryota</taxon>
        <taxon>Viridiplantae</taxon>
        <taxon>Streptophyta</taxon>
        <taxon>Embryophyta</taxon>
        <taxon>Tracheophyta</taxon>
        <taxon>Spermatophyta</taxon>
        <taxon>Magnoliopsida</taxon>
        <taxon>eudicotyledons</taxon>
        <taxon>Gunneridae</taxon>
        <taxon>Pentapetalae</taxon>
        <taxon>rosids</taxon>
        <taxon>fabids</taxon>
        <taxon>Fabales</taxon>
        <taxon>Fabaceae</taxon>
        <taxon>Papilionoideae</taxon>
        <taxon>50 kb inversion clade</taxon>
        <taxon>NPAAA clade</taxon>
        <taxon>Hologalegina</taxon>
        <taxon>IRL clade</taxon>
        <taxon>Trifolieae</taxon>
        <taxon>Trifolium</taxon>
    </lineage>
</organism>
<dbReference type="PANTHER" id="PTHR46890:SF48">
    <property type="entry name" value="RNA-DIRECTED DNA POLYMERASE"/>
    <property type="match status" value="1"/>
</dbReference>
<dbReference type="Pfam" id="PF00078">
    <property type="entry name" value="RVT_1"/>
    <property type="match status" value="1"/>
</dbReference>
<dbReference type="AlphaFoldDB" id="A0A392M7D4"/>
<proteinExistence type="predicted"/>
<feature type="domain" description="Endonuclease/exonuclease/phosphatase" evidence="2">
    <location>
        <begin position="4"/>
        <end position="159"/>
    </location>
</feature>
<dbReference type="GO" id="GO:0004519">
    <property type="term" value="F:endonuclease activity"/>
    <property type="evidence" value="ECO:0007669"/>
    <property type="project" value="UniProtKB-KW"/>
</dbReference>
<gene>
    <name evidence="3" type="ORF">A2U01_0004155</name>
</gene>
<dbReference type="PANTHER" id="PTHR46890">
    <property type="entry name" value="NON-LTR RETROLELEMENT REVERSE TRANSCRIPTASE-LIKE PROTEIN-RELATED"/>
    <property type="match status" value="1"/>
</dbReference>
<sequence length="491" mass="55956">MKILSWNIRGLGGMEKKKEVRNLVREKNLLFLCLQETKLGVCDDFLCASLWGNSPLGYFFRPSVGASGGLLILWDAVEVEVWYSVSFNHVLMLHGRFLKSNETFSLFNVYALCETMAKQALWVSLTGRLQLLSGQKVCVCGDFNAVRSDEERHSVRHGFRNPDMIPFNQFIDDNGLVDLPLCPRPLRVLKCWQDIPGYKQFVIRKSNALHVEGWGGFVLKEKLKLIKLALKEWHTSHSRNIPEKIASLKERIAALDSKGEDDELTVDEVDELHSTTSDIHSLSRINKSICWQQSRLQWLRDGDANTQYFHSVLASRRRQNSLSSIMVDEGGSLVKPFSVEEVKAAVWDCDSYKSPGPDGINFGFMKEFWNELQVDIMRFISEFHRNDKLTRGINSTFIALNPKVDSRQKLNDFQPISLVGSVYKILAKVLANRLRLVIGSVIGEAQSAFVKDRQILDGILITNEVVDEASKYKKELLLFKIDFEKAYDSVE</sequence>
<keyword evidence="3" id="KW-0378">Hydrolase</keyword>
<dbReference type="SUPFAM" id="SSF56219">
    <property type="entry name" value="DNase I-like"/>
    <property type="match status" value="1"/>
</dbReference>
<evidence type="ECO:0000259" key="1">
    <source>
        <dbReference type="Pfam" id="PF00078"/>
    </source>
</evidence>
<feature type="domain" description="Reverse transcriptase" evidence="1">
    <location>
        <begin position="410"/>
        <end position="491"/>
    </location>
</feature>
<dbReference type="InterPro" id="IPR036691">
    <property type="entry name" value="Endo/exonu/phosph_ase_sf"/>
</dbReference>
<keyword evidence="3" id="KW-0269">Exonuclease</keyword>
<dbReference type="InterPro" id="IPR052343">
    <property type="entry name" value="Retrotransposon-Effector_Assoc"/>
</dbReference>
<accession>A0A392M7D4</accession>
<name>A0A392M7D4_9FABA</name>
<dbReference type="InterPro" id="IPR000477">
    <property type="entry name" value="RT_dom"/>
</dbReference>
<keyword evidence="4" id="KW-1185">Reference proteome</keyword>
<dbReference type="InterPro" id="IPR005135">
    <property type="entry name" value="Endo/exonuclease/phosphatase"/>
</dbReference>
<comment type="caution">
    <text evidence="3">The sequence shown here is derived from an EMBL/GenBank/DDBJ whole genome shotgun (WGS) entry which is preliminary data.</text>
</comment>